<evidence type="ECO:0000256" key="12">
    <source>
        <dbReference type="ARBA" id="ARBA00023303"/>
    </source>
</evidence>
<evidence type="ECO:0000256" key="10">
    <source>
        <dbReference type="ARBA" id="ARBA00023180"/>
    </source>
</evidence>
<evidence type="ECO:0000313" key="16">
    <source>
        <dbReference type="EMBL" id="URE00505.1"/>
    </source>
</evidence>
<dbReference type="FunFam" id="3.40.190.10:FF:000054">
    <property type="entry name" value="Glutamate receptor"/>
    <property type="match status" value="1"/>
</dbReference>
<dbReference type="Pfam" id="PF00060">
    <property type="entry name" value="Lig_chan"/>
    <property type="match status" value="1"/>
</dbReference>
<dbReference type="Pfam" id="PF10613">
    <property type="entry name" value="Lig_chan-Glu_bd"/>
    <property type="match status" value="1"/>
</dbReference>
<feature type="domain" description="Ionotropic glutamate receptor C-terminal" evidence="15">
    <location>
        <begin position="594"/>
        <end position="935"/>
    </location>
</feature>
<keyword evidence="17" id="KW-1185">Reference proteome</keyword>
<keyword evidence="10" id="KW-0325">Glycoprotein</keyword>
<dbReference type="GO" id="GO:0009611">
    <property type="term" value="P:response to wounding"/>
    <property type="evidence" value="ECO:0007669"/>
    <property type="project" value="UniProtKB-ARBA"/>
</dbReference>
<evidence type="ECO:0000256" key="13">
    <source>
        <dbReference type="PIRSR" id="PIRSR037090-50"/>
    </source>
</evidence>
<keyword evidence="5" id="KW-0732">Signal</keyword>
<evidence type="ECO:0000256" key="14">
    <source>
        <dbReference type="SAM" id="Phobius"/>
    </source>
</evidence>
<evidence type="ECO:0000256" key="8">
    <source>
        <dbReference type="ARBA" id="ARBA00023136"/>
    </source>
</evidence>
<name>A0A9E7FQG9_9LILI</name>
<comment type="subcellular location">
    <subcellularLocation>
        <location evidence="1">Membrane</location>
        <topology evidence="1">Multi-pass membrane protein</topology>
    </subcellularLocation>
</comment>
<dbReference type="InterPro" id="IPR015683">
    <property type="entry name" value="Ionotropic_Glu_rcpt"/>
</dbReference>
<evidence type="ECO:0000259" key="15">
    <source>
        <dbReference type="SMART" id="SM00079"/>
    </source>
</evidence>
<dbReference type="Gene3D" id="1.10.287.70">
    <property type="match status" value="1"/>
</dbReference>
<feature type="disulfide bond" evidence="13">
    <location>
        <begin position="884"/>
        <end position="939"/>
    </location>
</feature>
<protein>
    <recommendedName>
        <fullName evidence="15">Ionotropic glutamate receptor C-terminal domain-containing protein</fullName>
    </recommendedName>
</protein>
<evidence type="ECO:0000256" key="7">
    <source>
        <dbReference type="ARBA" id="ARBA00023065"/>
    </source>
</evidence>
<dbReference type="CDD" id="cd19990">
    <property type="entry name" value="PBP1_GABAb_receptor_plant"/>
    <property type="match status" value="1"/>
</dbReference>
<keyword evidence="13" id="KW-1015">Disulfide bond</keyword>
<dbReference type="SUPFAM" id="SSF53822">
    <property type="entry name" value="Periplasmic binding protein-like I"/>
    <property type="match status" value="1"/>
</dbReference>
<dbReference type="InterPro" id="IPR001828">
    <property type="entry name" value="ANF_lig-bd_rcpt"/>
</dbReference>
<evidence type="ECO:0000256" key="1">
    <source>
        <dbReference type="ARBA" id="ARBA00004141"/>
    </source>
</evidence>
<keyword evidence="8 14" id="KW-0472">Membrane</keyword>
<dbReference type="GO" id="GO:0007165">
    <property type="term" value="P:signal transduction"/>
    <property type="evidence" value="ECO:0007669"/>
    <property type="project" value="UniProtKB-ARBA"/>
</dbReference>
<dbReference type="Gene3D" id="3.40.50.2300">
    <property type="match status" value="2"/>
</dbReference>
<dbReference type="InterPro" id="IPR044440">
    <property type="entry name" value="GABAb_receptor_plant_PBP1"/>
</dbReference>
<evidence type="ECO:0000256" key="2">
    <source>
        <dbReference type="ARBA" id="ARBA00008685"/>
    </source>
</evidence>
<evidence type="ECO:0000256" key="11">
    <source>
        <dbReference type="ARBA" id="ARBA00023286"/>
    </source>
</evidence>
<evidence type="ECO:0000256" key="5">
    <source>
        <dbReference type="ARBA" id="ARBA00022729"/>
    </source>
</evidence>
<keyword evidence="12" id="KW-0407">Ion channel</keyword>
<comment type="similarity">
    <text evidence="2">Belongs to the glutamate-gated ion channel (TC 1.A.10.1) family.</text>
</comment>
<organism evidence="16 17">
    <name type="scientific">Musa troglodytarum</name>
    <name type="common">fe'i banana</name>
    <dbReference type="NCBI Taxonomy" id="320322"/>
    <lineage>
        <taxon>Eukaryota</taxon>
        <taxon>Viridiplantae</taxon>
        <taxon>Streptophyta</taxon>
        <taxon>Embryophyta</taxon>
        <taxon>Tracheophyta</taxon>
        <taxon>Spermatophyta</taxon>
        <taxon>Magnoliopsida</taxon>
        <taxon>Liliopsida</taxon>
        <taxon>Zingiberales</taxon>
        <taxon>Musaceae</taxon>
        <taxon>Musa</taxon>
    </lineage>
</organism>
<dbReference type="EMBL" id="CP097507">
    <property type="protein sequence ID" value="URE00505.1"/>
    <property type="molecule type" value="Genomic_DNA"/>
</dbReference>
<dbReference type="CDD" id="cd13686">
    <property type="entry name" value="GluR_Plant"/>
    <property type="match status" value="1"/>
</dbReference>
<dbReference type="Proteomes" id="UP001055439">
    <property type="component" value="Chromosome 5"/>
</dbReference>
<keyword evidence="3" id="KW-0813">Transport</keyword>
<keyword evidence="6 14" id="KW-1133">Transmembrane helix</keyword>
<dbReference type="Pfam" id="PF01094">
    <property type="entry name" value="ANF_receptor"/>
    <property type="match status" value="1"/>
</dbReference>
<dbReference type="SUPFAM" id="SSF53850">
    <property type="entry name" value="Periplasmic binding protein-like II"/>
    <property type="match status" value="1"/>
</dbReference>
<accession>A0A9E7FQG9</accession>
<dbReference type="PANTHER" id="PTHR18966">
    <property type="entry name" value="IONOTROPIC GLUTAMATE RECEPTOR"/>
    <property type="match status" value="1"/>
</dbReference>
<feature type="transmembrane region" description="Helical" evidence="14">
    <location>
        <begin position="713"/>
        <end position="733"/>
    </location>
</feature>
<dbReference type="FunFam" id="3.40.190.10:FF:000175">
    <property type="entry name" value="Glutamate receptor"/>
    <property type="match status" value="1"/>
</dbReference>
<dbReference type="PIRSF" id="PIRSF037090">
    <property type="entry name" value="Iontro_Glu-like_rcpt_pln"/>
    <property type="match status" value="1"/>
</dbReference>
<evidence type="ECO:0000256" key="4">
    <source>
        <dbReference type="ARBA" id="ARBA00022692"/>
    </source>
</evidence>
<keyword evidence="7" id="KW-0406">Ion transport</keyword>
<dbReference type="AlphaFoldDB" id="A0A9E7FQG9"/>
<evidence type="ECO:0000313" key="17">
    <source>
        <dbReference type="Proteomes" id="UP001055439"/>
    </source>
</evidence>
<dbReference type="FunFam" id="3.40.50.2300:FF:000081">
    <property type="entry name" value="Glutamate receptor"/>
    <property type="match status" value="1"/>
</dbReference>
<evidence type="ECO:0000256" key="6">
    <source>
        <dbReference type="ARBA" id="ARBA00022989"/>
    </source>
</evidence>
<reference evidence="16" key="1">
    <citation type="submission" date="2022-05" db="EMBL/GenBank/DDBJ databases">
        <title>The Musa troglodytarum L. genome provides insights into the mechanism of non-climacteric behaviour and enrichment of carotenoids.</title>
        <authorList>
            <person name="Wang J."/>
        </authorList>
    </citation>
    <scope>NUCLEOTIDE SEQUENCE</scope>
    <source>
        <tissue evidence="16">Leaf</tissue>
    </source>
</reference>
<dbReference type="FunFam" id="1.10.287.70:FF:000037">
    <property type="entry name" value="Glutamate receptor"/>
    <property type="match status" value="1"/>
</dbReference>
<dbReference type="Gene3D" id="3.40.190.10">
    <property type="entry name" value="Periplasmic binding protein-like II"/>
    <property type="match status" value="3"/>
</dbReference>
<dbReference type="SMART" id="SM00079">
    <property type="entry name" value="PBPe"/>
    <property type="match status" value="1"/>
</dbReference>
<keyword evidence="4 14" id="KW-0812">Transmembrane</keyword>
<evidence type="ECO:0000256" key="9">
    <source>
        <dbReference type="ARBA" id="ARBA00023170"/>
    </source>
</evidence>
<dbReference type="OrthoDB" id="5984008at2759"/>
<feature type="transmembrane region" description="Helical" evidence="14">
    <location>
        <begin position="775"/>
        <end position="801"/>
    </location>
</feature>
<proteinExistence type="inferred from homology"/>
<keyword evidence="9" id="KW-0675">Receptor</keyword>
<dbReference type="GO" id="GO:0016020">
    <property type="term" value="C:membrane"/>
    <property type="evidence" value="ECO:0007669"/>
    <property type="project" value="UniProtKB-SubCell"/>
</dbReference>
<keyword evidence="11" id="KW-1071">Ligand-gated ion channel</keyword>
<dbReference type="InterPro" id="IPR017103">
    <property type="entry name" value="Iontropic_Glu_rcpt_pln"/>
</dbReference>
<sequence>MTLNACDAGCAALLSHNTGILRHLINLVAHPDISSAASGSSSINNQRKQGSSSNLEIESLIVTNSIHGENRCLSVRELFFSYCAFSFSFTRTSSKWNSPYSTRDYSAILKSTNNLRSFIIDPTMKHVLLLFLALCFSLLWSGLSRNVSATRPPTVHIGALFSHNSTIGRVAKVAIDAAVSDVNADPSVLQGTKLVVEMQDSNCNSFIGIVQALQFMETDIVAIVGPQSSVIAHVISHVANDLQVPLLSFVATDPTLSSLQYPFFVRTTHSDLFQMAAVAALVDYYQWNQVIAIFVDDDYGRNGITSLGDKLSEKHYQISYKAALQPRATRGDIMDLLVKIALMASRIIVVHVNPSIGIEVFAAARYLGMVSNGYVWIATDWLSSFLDSSTPLDTAILDTMQGVLVLRQHTADSKLKNTLTSRWSQLTKNGTTENFHLNSYGLYAYDTVWLVSHALDAFFNDGGSISFSNFSNLHNAEGGNLHLEAMSVFDGGQILLNKIHNVNFDGVTGKVQFDSEANLIHPAYDILNMLGTGWRTIGYWTNYSGLSIMSPEELYMNPANSSSANQQLYSVIWPGEVITKPRGWVFPNNGKELRIVVPNRVSYREFVSVELDSDGVKGYCIDVFTAAINLLPYPVPYKFVPFGNGHENPNYAMLAEMVASGDFDAAIGDIAIVTNRTKIVDFTQPYIESGLVILAPIKKLNSDAWAFLQPFTVEMWCVTGLSLLVIGIAVWILEHRINDEFRGPPKKQLVTVFWFSFSTLFFAHRENTMSTLGRVVLIIWLFLVLIFQSSYTASLTSILTVQQLSSPVKSIDSLIASNEPIGFQVGSFAENYLVEELGISRSRLKALGTPNDYARALELGPKKGGVAAVVDERPYVELFLSIQCKFAIVGSEFTRNGWGFAFPRDSPLAVDLSTNILALSENGDLQRIHDKWLTRRSLCSSQTSDLESDRLQLNSFWGLFLICGMTCTVALFIYFAIMVHQYIRHYPLEESDSSGHGSSKSGRSLQRFFSFIDEKEDDVKSRSKSRKMLQAGNINPQERIRSSGFSSSAILPIDKSKEEKKRFLSYLRLRRPVKGHQFAALGF</sequence>
<gene>
    <name evidence="16" type="ORF">MUK42_19902</name>
</gene>
<dbReference type="GO" id="GO:1901701">
    <property type="term" value="P:cellular response to oxygen-containing compound"/>
    <property type="evidence" value="ECO:0007669"/>
    <property type="project" value="UniProtKB-ARBA"/>
</dbReference>
<dbReference type="GO" id="GO:0015276">
    <property type="term" value="F:ligand-gated monoatomic ion channel activity"/>
    <property type="evidence" value="ECO:0007669"/>
    <property type="project" value="InterPro"/>
</dbReference>
<dbReference type="InterPro" id="IPR028082">
    <property type="entry name" value="Peripla_BP_I"/>
</dbReference>
<dbReference type="InterPro" id="IPR001320">
    <property type="entry name" value="Iontro_rcpt_C"/>
</dbReference>
<evidence type="ECO:0000256" key="3">
    <source>
        <dbReference type="ARBA" id="ARBA00022448"/>
    </source>
</evidence>
<feature type="transmembrane region" description="Helical" evidence="14">
    <location>
        <begin position="956"/>
        <end position="977"/>
    </location>
</feature>
<dbReference type="InterPro" id="IPR019594">
    <property type="entry name" value="Glu/Gly-bd"/>
</dbReference>